<name>B6IMG4_RHOCS</name>
<dbReference type="Proteomes" id="UP000001591">
    <property type="component" value="Chromosome"/>
</dbReference>
<keyword evidence="2" id="KW-1133">Transmembrane helix</keyword>
<accession>B6IMG4</accession>
<reference evidence="4 5" key="1">
    <citation type="journal article" date="2010" name="BMC Genomics">
        <title>Metabolic flexibility revealed in the genome of the cyst-forming alpha-1 proteobacterium Rhodospirillum centenum.</title>
        <authorList>
            <person name="Lu Y.K."/>
            <person name="Marden J."/>
            <person name="Han M."/>
            <person name="Swingley W.D."/>
            <person name="Mastrian S.D."/>
            <person name="Chowdhury S.R."/>
            <person name="Hao J."/>
            <person name="Helmy T."/>
            <person name="Kim S."/>
            <person name="Kurdoglu A.A."/>
            <person name="Matthies H.J."/>
            <person name="Rollo D."/>
            <person name="Stothard P."/>
            <person name="Blankenship R.E."/>
            <person name="Bauer C.E."/>
            <person name="Touchman J.W."/>
        </authorList>
    </citation>
    <scope>NUCLEOTIDE SEQUENCE [LARGE SCALE GENOMIC DNA]</scope>
    <source>
        <strain evidence="5">ATCC 51521 / SW</strain>
    </source>
</reference>
<dbReference type="InterPro" id="IPR010090">
    <property type="entry name" value="Phage_tape_meas"/>
</dbReference>
<feature type="domain" description="Phage tail tape measure protein" evidence="3">
    <location>
        <begin position="97"/>
        <end position="297"/>
    </location>
</feature>
<dbReference type="EMBL" id="CP000613">
    <property type="protein sequence ID" value="ACI98543.1"/>
    <property type="molecule type" value="Genomic_DNA"/>
</dbReference>
<gene>
    <name evidence="4" type="ordered locus">RC1_1127</name>
</gene>
<feature type="transmembrane region" description="Helical" evidence="2">
    <location>
        <begin position="547"/>
        <end position="570"/>
    </location>
</feature>
<evidence type="ECO:0000313" key="4">
    <source>
        <dbReference type="EMBL" id="ACI98543.1"/>
    </source>
</evidence>
<keyword evidence="2" id="KW-0812">Transmembrane</keyword>
<dbReference type="OrthoDB" id="7359373at2"/>
<dbReference type="eggNOG" id="COG5283">
    <property type="taxonomic scope" value="Bacteria"/>
</dbReference>
<keyword evidence="2" id="KW-0472">Membrane</keyword>
<evidence type="ECO:0000256" key="1">
    <source>
        <dbReference type="ARBA" id="ARBA00022612"/>
    </source>
</evidence>
<dbReference type="Pfam" id="PF10145">
    <property type="entry name" value="PhageMin_Tail"/>
    <property type="match status" value="1"/>
</dbReference>
<dbReference type="HOGENOM" id="CLU_020064_0_0_5"/>
<feature type="transmembrane region" description="Helical" evidence="2">
    <location>
        <begin position="508"/>
        <end position="526"/>
    </location>
</feature>
<proteinExistence type="predicted"/>
<dbReference type="NCBIfam" id="TIGR01760">
    <property type="entry name" value="tape_meas_TP901"/>
    <property type="match status" value="1"/>
</dbReference>
<dbReference type="RefSeq" id="WP_012566332.1">
    <property type="nucleotide sequence ID" value="NC_011420.2"/>
</dbReference>
<evidence type="ECO:0000259" key="3">
    <source>
        <dbReference type="Pfam" id="PF10145"/>
    </source>
</evidence>
<organism evidence="4 5">
    <name type="scientific">Rhodospirillum centenum (strain ATCC 51521 / SW)</name>
    <dbReference type="NCBI Taxonomy" id="414684"/>
    <lineage>
        <taxon>Bacteria</taxon>
        <taxon>Pseudomonadati</taxon>
        <taxon>Pseudomonadota</taxon>
        <taxon>Alphaproteobacteria</taxon>
        <taxon>Rhodospirillales</taxon>
        <taxon>Rhodospirillaceae</taxon>
        <taxon>Rhodospirillum</taxon>
    </lineage>
</organism>
<evidence type="ECO:0000256" key="2">
    <source>
        <dbReference type="SAM" id="Phobius"/>
    </source>
</evidence>
<evidence type="ECO:0000313" key="5">
    <source>
        <dbReference type="Proteomes" id="UP000001591"/>
    </source>
</evidence>
<dbReference type="STRING" id="414684.RC1_1127"/>
<dbReference type="KEGG" id="rce:RC1_1127"/>
<dbReference type="PANTHER" id="PTHR37813:SF1">
    <property type="entry name" value="FELS-2 PROPHAGE PROTEIN"/>
    <property type="match status" value="1"/>
</dbReference>
<dbReference type="AlphaFoldDB" id="B6IMG4"/>
<sequence length="896" mass="92363">MDNLFNMAVIISAIDRASGPIRRVGQSLGDLTERAQRMAEFGQQMTVAGALTQGAANQMTGALGKVINPAIQFESTMADVKRVVNFDTPEAFAQMGDDILAMSTRIPMAASGLGDIVAAAGQAGIARHELLQFAEDAAKMGVAFDMSGAEAGAAMTGLRTIFALTQDQVVSLGDGINHLANNMDATASGLLNIMNRAGSTAKLIGLTGEQTAALGAAFLALKTPPEVAATGMNALFNKLATADKQGKRFQEALSGIGMSAEQLKGALAEDAQGALLDFLGAVQQSDDVMGTLTDLFGAEYADDMAKLVGSLDTYRGAVGLVAQETAYAGSMQAEYQARSETTENALQLMNNVMNRLGVTLGNLVLPTLNEGLLVLQDLGNAMTDFAKANPTLFKVALGFFGILAVALAIVAPILSVVGGLVMMGSYGLMGVAKLGAGLKWLRGQFLRVLPAVRALAANIWRLAVQGAARFSVGIARMAASLVTGLVPALGSAVAGAWAFTAALLANPITWVVLALAAAAAVVYAYWEPIKAFFQGLWQGIEAAFKPVLASLEGAFAPVGAAFAAAFAPFAPLLDVVSAAFDRVVGWVRGFLEPLGFAQSELDGVRSAGASVGEVIGGVLATSLQVALLPLRLVIGAVTELFNALAAVGGWLMGQWQEVVAAFDQGLIQGLVTVFGKVNPVGWLASGFSGLTDYLLGIDLSSAGANIVNTIWEGMKSVASKPAEAIKEIVGQVREYLPFSPAKVGPLSDLDRIKLVETVADSVRPEPLVNAMRTTAAAGMAALTMAGAPAAATELPPAVQEVQRVAGQVAGLGPVAQASFAPVVAAPQVADVPAPAAAGGPVNISFAITVEGNATAETVEALEERLQRWVRENGPLLARAVGREQTRAGRMDFGEGG</sequence>
<feature type="transmembrane region" description="Helical" evidence="2">
    <location>
        <begin position="397"/>
        <end position="423"/>
    </location>
</feature>
<keyword evidence="1" id="KW-1188">Viral release from host cell</keyword>
<dbReference type="PANTHER" id="PTHR37813">
    <property type="entry name" value="FELS-2 PROPHAGE PROTEIN"/>
    <property type="match status" value="1"/>
</dbReference>
<keyword evidence="5" id="KW-1185">Reference proteome</keyword>
<feature type="transmembrane region" description="Helical" evidence="2">
    <location>
        <begin position="478"/>
        <end position="502"/>
    </location>
</feature>
<protein>
    <submittedName>
        <fullName evidence="4">Phage tail tape measure protein, TP901 family, core region</fullName>
    </submittedName>
</protein>